<evidence type="ECO:0000259" key="1">
    <source>
        <dbReference type="Pfam" id="PF18050"/>
    </source>
</evidence>
<evidence type="ECO:0000313" key="2">
    <source>
        <dbReference type="EMBL" id="MBE1582597.1"/>
    </source>
</evidence>
<sequence length="185" mass="19161">MASSLPGCSDVLDAMTDVVTVAVRARRIAACLLTAALAGCSLPADPYLITPRSNTASVISGMPVVLWLGDQAVTASLTDTPPSRQFAAMLPLTVPLTDAWGQAKAGPLPRPLTIDGGVPVHDPTPGEIYFWPSNSVIAVYYDELGQTVPDPGLVRLGVVTTGLDRLAEAGERVTVRIEPAAATGS</sequence>
<dbReference type="SUPFAM" id="SSF50891">
    <property type="entry name" value="Cyclophilin-like"/>
    <property type="match status" value="1"/>
</dbReference>
<accession>A0ABR9LQN4</accession>
<protein>
    <recommendedName>
        <fullName evidence="1">Cyclophilin-like domain-containing protein</fullName>
    </recommendedName>
</protein>
<comment type="caution">
    <text evidence="2">The sequence shown here is derived from an EMBL/GenBank/DDBJ whole genome shotgun (WGS) entry which is preliminary data.</text>
</comment>
<dbReference type="Gene3D" id="2.40.100.20">
    <property type="match status" value="1"/>
</dbReference>
<proteinExistence type="predicted"/>
<dbReference type="EMBL" id="JADBEK010000001">
    <property type="protein sequence ID" value="MBE1582597.1"/>
    <property type="molecule type" value="Genomic_DNA"/>
</dbReference>
<dbReference type="RefSeq" id="WP_318786689.1">
    <property type="nucleotide sequence ID" value="NZ_JADBEK010000001.1"/>
</dbReference>
<organism evidence="2 3">
    <name type="scientific">Nonomuraea angiospora</name>
    <dbReference type="NCBI Taxonomy" id="46172"/>
    <lineage>
        <taxon>Bacteria</taxon>
        <taxon>Bacillati</taxon>
        <taxon>Actinomycetota</taxon>
        <taxon>Actinomycetes</taxon>
        <taxon>Streptosporangiales</taxon>
        <taxon>Streptosporangiaceae</taxon>
        <taxon>Nonomuraea</taxon>
    </lineage>
</organism>
<name>A0ABR9LQN4_9ACTN</name>
<dbReference type="Proteomes" id="UP000633509">
    <property type="component" value="Unassembled WGS sequence"/>
</dbReference>
<dbReference type="Pfam" id="PF18050">
    <property type="entry name" value="Cyclophil_like2"/>
    <property type="match status" value="1"/>
</dbReference>
<evidence type="ECO:0000313" key="3">
    <source>
        <dbReference type="Proteomes" id="UP000633509"/>
    </source>
</evidence>
<feature type="domain" description="Cyclophilin-like" evidence="1">
    <location>
        <begin position="68"/>
        <end position="178"/>
    </location>
</feature>
<dbReference type="InterPro" id="IPR029000">
    <property type="entry name" value="Cyclophilin-like_dom_sf"/>
</dbReference>
<keyword evidence="3" id="KW-1185">Reference proteome</keyword>
<dbReference type="InterPro" id="IPR041183">
    <property type="entry name" value="Cyclophilin-like"/>
</dbReference>
<gene>
    <name evidence="2" type="ORF">H4W80_000855</name>
</gene>
<reference evidence="2 3" key="1">
    <citation type="submission" date="2020-10" db="EMBL/GenBank/DDBJ databases">
        <title>Sequencing the genomes of 1000 actinobacteria strains.</title>
        <authorList>
            <person name="Klenk H.-P."/>
        </authorList>
    </citation>
    <scope>NUCLEOTIDE SEQUENCE [LARGE SCALE GENOMIC DNA]</scope>
    <source>
        <strain evidence="2 3">DSM 43173</strain>
    </source>
</reference>